<dbReference type="RefSeq" id="WP_183980053.1">
    <property type="nucleotide sequence ID" value="NZ_JACIBY010000024.1"/>
</dbReference>
<dbReference type="InterPro" id="IPR011604">
    <property type="entry name" value="PDDEXK-like_dom_sf"/>
</dbReference>
<proteinExistence type="predicted"/>
<dbReference type="Proteomes" id="UP000541352">
    <property type="component" value="Unassembled WGS sequence"/>
</dbReference>
<sequence length="219" mass="25401">MNIVPFLSDTQYRQLPRIANSDLSEFRDHLFGLKSFKPEKAFAFGSTLHELILEPKKQTVIPEDMDADLLNILKEKVLKNRFCSWLRQFARKESVCLFTNPATGLPCKSKLDLVYKKSLVVDLKTTSQRTYAAFVKSCHTYDYDRQAAYYLDGVGGKRFVFVGIQKIHPYDLFIYEPSREFIAEGRNKYECLLEAWQEVGFTPSSWQRTESKQPFLQAA</sequence>
<feature type="domain" description="Putative exodeoxyribonuclease 8 PDDEXK-like" evidence="1">
    <location>
        <begin position="37"/>
        <end position="199"/>
    </location>
</feature>
<keyword evidence="3" id="KW-1185">Reference proteome</keyword>
<name>A0A7W6ETQ9_9BACT</name>
<evidence type="ECO:0000259" key="1">
    <source>
        <dbReference type="Pfam" id="PF12684"/>
    </source>
</evidence>
<evidence type="ECO:0000313" key="2">
    <source>
        <dbReference type="EMBL" id="MBB3842008.1"/>
    </source>
</evidence>
<organism evidence="2 3">
    <name type="scientific">Runella defluvii</name>
    <dbReference type="NCBI Taxonomy" id="370973"/>
    <lineage>
        <taxon>Bacteria</taxon>
        <taxon>Pseudomonadati</taxon>
        <taxon>Bacteroidota</taxon>
        <taxon>Cytophagia</taxon>
        <taxon>Cytophagales</taxon>
        <taxon>Spirosomataceae</taxon>
        <taxon>Runella</taxon>
    </lineage>
</organism>
<comment type="caution">
    <text evidence="2">The sequence shown here is derived from an EMBL/GenBank/DDBJ whole genome shotgun (WGS) entry which is preliminary data.</text>
</comment>
<accession>A0A7W6ETQ9</accession>
<dbReference type="AlphaFoldDB" id="A0A7W6ETQ9"/>
<dbReference type="EMBL" id="JACIBY010000024">
    <property type="protein sequence ID" value="MBB3842008.1"/>
    <property type="molecule type" value="Genomic_DNA"/>
</dbReference>
<dbReference type="InterPro" id="IPR024432">
    <property type="entry name" value="Put_RecE_PDDEXK-like_dom"/>
</dbReference>
<reference evidence="2 3" key="1">
    <citation type="submission" date="2020-08" db="EMBL/GenBank/DDBJ databases">
        <title>Genomic Encyclopedia of Type Strains, Phase IV (KMG-IV): sequencing the most valuable type-strain genomes for metagenomic binning, comparative biology and taxonomic classification.</title>
        <authorList>
            <person name="Goeker M."/>
        </authorList>
    </citation>
    <scope>NUCLEOTIDE SEQUENCE [LARGE SCALE GENOMIC DNA]</scope>
    <source>
        <strain evidence="2 3">DSM 17976</strain>
    </source>
</reference>
<protein>
    <recommendedName>
        <fullName evidence="1">Putative exodeoxyribonuclease 8 PDDEXK-like domain-containing protein</fullName>
    </recommendedName>
</protein>
<dbReference type="Pfam" id="PF12684">
    <property type="entry name" value="DUF3799"/>
    <property type="match status" value="1"/>
</dbReference>
<dbReference type="Gene3D" id="3.90.320.10">
    <property type="match status" value="1"/>
</dbReference>
<gene>
    <name evidence="2" type="ORF">FHS57_006037</name>
</gene>
<evidence type="ECO:0000313" key="3">
    <source>
        <dbReference type="Proteomes" id="UP000541352"/>
    </source>
</evidence>